<proteinExistence type="predicted"/>
<feature type="non-terminal residue" evidence="2">
    <location>
        <position position="1"/>
    </location>
</feature>
<evidence type="ECO:0000256" key="1">
    <source>
        <dbReference type="SAM" id="MobiDB-lite"/>
    </source>
</evidence>
<dbReference type="OrthoDB" id="2123952at2759"/>
<name>A0A9N9PDS9_9GLOM</name>
<evidence type="ECO:0000313" key="3">
    <source>
        <dbReference type="Proteomes" id="UP000789396"/>
    </source>
</evidence>
<keyword evidence="3" id="KW-1185">Reference proteome</keyword>
<feature type="non-terminal residue" evidence="2">
    <location>
        <position position="64"/>
    </location>
</feature>
<dbReference type="EMBL" id="CAJVPZ010079755">
    <property type="protein sequence ID" value="CAG8807211.1"/>
    <property type="molecule type" value="Genomic_DNA"/>
</dbReference>
<organism evidence="2 3">
    <name type="scientific">Racocetra fulgida</name>
    <dbReference type="NCBI Taxonomy" id="60492"/>
    <lineage>
        <taxon>Eukaryota</taxon>
        <taxon>Fungi</taxon>
        <taxon>Fungi incertae sedis</taxon>
        <taxon>Mucoromycota</taxon>
        <taxon>Glomeromycotina</taxon>
        <taxon>Glomeromycetes</taxon>
        <taxon>Diversisporales</taxon>
        <taxon>Gigasporaceae</taxon>
        <taxon>Racocetra</taxon>
    </lineage>
</organism>
<gene>
    <name evidence="2" type="ORF">RFULGI_LOCUS18359</name>
</gene>
<dbReference type="AlphaFoldDB" id="A0A9N9PDS9"/>
<sequence>VESRNGEADQFHVLDPDERLKLRMNEYEQGQFYVTRQQFDQKTGDFKPYNDLNSFDDDNQHSGN</sequence>
<evidence type="ECO:0000313" key="2">
    <source>
        <dbReference type="EMBL" id="CAG8807211.1"/>
    </source>
</evidence>
<dbReference type="Proteomes" id="UP000789396">
    <property type="component" value="Unassembled WGS sequence"/>
</dbReference>
<feature type="region of interest" description="Disordered" evidence="1">
    <location>
        <begin position="39"/>
        <end position="64"/>
    </location>
</feature>
<accession>A0A9N9PDS9</accession>
<comment type="caution">
    <text evidence="2">The sequence shown here is derived from an EMBL/GenBank/DDBJ whole genome shotgun (WGS) entry which is preliminary data.</text>
</comment>
<protein>
    <submittedName>
        <fullName evidence="2">19021_t:CDS:1</fullName>
    </submittedName>
</protein>
<reference evidence="2" key="1">
    <citation type="submission" date="2021-06" db="EMBL/GenBank/DDBJ databases">
        <authorList>
            <person name="Kallberg Y."/>
            <person name="Tangrot J."/>
            <person name="Rosling A."/>
        </authorList>
    </citation>
    <scope>NUCLEOTIDE SEQUENCE</scope>
    <source>
        <strain evidence="2">IN212</strain>
    </source>
</reference>